<sequence>MGILTFELRSIVSLKLEALLVWWMKKEEISELKIFIFAT</sequence>
<name>A0A8S5R8X2_9VIRU</name>
<organism evidence="1">
    <name type="scientific">virus sp. ct1Uu26</name>
    <dbReference type="NCBI Taxonomy" id="2826789"/>
    <lineage>
        <taxon>Viruses</taxon>
    </lineage>
</organism>
<reference evidence="1" key="1">
    <citation type="journal article" date="2021" name="Proc. Natl. Acad. Sci. U.S.A.">
        <title>A Catalog of Tens of Thousands of Viruses from Human Metagenomes Reveals Hidden Associations with Chronic Diseases.</title>
        <authorList>
            <person name="Tisza M.J."/>
            <person name="Buck C.B."/>
        </authorList>
    </citation>
    <scope>NUCLEOTIDE SEQUENCE</scope>
    <source>
        <strain evidence="1">Ct1Uu26</strain>
    </source>
</reference>
<accession>A0A8S5R8X2</accession>
<proteinExistence type="predicted"/>
<evidence type="ECO:0000313" key="1">
    <source>
        <dbReference type="EMBL" id="DAE27529.1"/>
    </source>
</evidence>
<dbReference type="EMBL" id="BK015840">
    <property type="protein sequence ID" value="DAE27529.1"/>
    <property type="molecule type" value="Genomic_DNA"/>
</dbReference>
<protein>
    <submittedName>
        <fullName evidence="1">Uncharacterized protein</fullName>
    </submittedName>
</protein>